<feature type="chain" id="PRO_5045353713" evidence="1">
    <location>
        <begin position="16"/>
        <end position="44"/>
    </location>
</feature>
<comment type="caution">
    <text evidence="2">The sequence shown here is derived from an EMBL/GenBank/DDBJ whole genome shotgun (WGS) entry which is preliminary data.</text>
</comment>
<protein>
    <submittedName>
        <fullName evidence="2">Uncharacterized protein</fullName>
    </submittedName>
</protein>
<evidence type="ECO:0000256" key="1">
    <source>
        <dbReference type="SAM" id="SignalP"/>
    </source>
</evidence>
<keyword evidence="1" id="KW-0732">Signal</keyword>
<organism evidence="2 3">
    <name type="scientific">Staurois parvus</name>
    <dbReference type="NCBI Taxonomy" id="386267"/>
    <lineage>
        <taxon>Eukaryota</taxon>
        <taxon>Metazoa</taxon>
        <taxon>Chordata</taxon>
        <taxon>Craniata</taxon>
        <taxon>Vertebrata</taxon>
        <taxon>Euteleostomi</taxon>
        <taxon>Amphibia</taxon>
        <taxon>Batrachia</taxon>
        <taxon>Anura</taxon>
        <taxon>Neobatrachia</taxon>
        <taxon>Ranoidea</taxon>
        <taxon>Ranidae</taxon>
        <taxon>Staurois</taxon>
    </lineage>
</organism>
<feature type="signal peptide" evidence="1">
    <location>
        <begin position="1"/>
        <end position="15"/>
    </location>
</feature>
<reference evidence="2" key="1">
    <citation type="submission" date="2023-05" db="EMBL/GenBank/DDBJ databases">
        <authorList>
            <person name="Stuckert A."/>
        </authorList>
    </citation>
    <scope>NUCLEOTIDE SEQUENCE</scope>
</reference>
<dbReference type="Proteomes" id="UP001162483">
    <property type="component" value="Unassembled WGS sequence"/>
</dbReference>
<gene>
    <name evidence="2" type="ORF">SPARVUS_LOCUS15816853</name>
</gene>
<accession>A0ABN9HHA6</accession>
<evidence type="ECO:0000313" key="2">
    <source>
        <dbReference type="EMBL" id="CAI9619306.1"/>
    </source>
</evidence>
<evidence type="ECO:0000313" key="3">
    <source>
        <dbReference type="Proteomes" id="UP001162483"/>
    </source>
</evidence>
<keyword evidence="3" id="KW-1185">Reference proteome</keyword>
<sequence length="44" mass="4768">MLASVFWVLFPATSGHTGTELAGNLKAVKSKTLLYQTISHTFCP</sequence>
<proteinExistence type="predicted"/>
<name>A0ABN9HHA6_9NEOB</name>
<dbReference type="EMBL" id="CATNWA010020654">
    <property type="protein sequence ID" value="CAI9619306.1"/>
    <property type="molecule type" value="Genomic_DNA"/>
</dbReference>